<dbReference type="SMART" id="SM00382">
    <property type="entry name" value="AAA"/>
    <property type="match status" value="1"/>
</dbReference>
<dbReference type="SUPFAM" id="SSF52540">
    <property type="entry name" value="P-loop containing nucleoside triphosphate hydrolases"/>
    <property type="match status" value="1"/>
</dbReference>
<sequence>MTLLSVENLSRSYGKLRALDGVVLTVDEGARHALIGCNGAGKTTLLHLLAGTIRASGGRIHYRGKNITRLNPARRARLGIARSFQTPAVFDSLTAFDNLTVAATPHLAGAPWRLASRAAQARDRAEEQIELLGIADCAPRLAGELSHGQRRLVEIGMALVSRPRLLLLDEPAAGLTDTDMERLLEALRQLPTELAVVLVEHHQDLVTEIADTVTVLHEGQILAEGSPEEIAADPQVAEAYLGTGVTP</sequence>
<dbReference type="CDD" id="cd03219">
    <property type="entry name" value="ABC_Mj1267_LivG_branched"/>
    <property type="match status" value="1"/>
</dbReference>
<dbReference type="KEGG" id="sna:Snas_2849"/>
<proteinExistence type="predicted"/>
<protein>
    <submittedName>
        <fullName evidence="5">ABC transporter related protein</fullName>
    </submittedName>
</protein>
<dbReference type="AlphaFoldDB" id="D3Q8F0"/>
<evidence type="ECO:0000256" key="3">
    <source>
        <dbReference type="ARBA" id="ARBA00022840"/>
    </source>
</evidence>
<evidence type="ECO:0000313" key="5">
    <source>
        <dbReference type="EMBL" id="ADD42524.1"/>
    </source>
</evidence>
<keyword evidence="6" id="KW-1185">Reference proteome</keyword>
<evidence type="ECO:0000256" key="2">
    <source>
        <dbReference type="ARBA" id="ARBA00022741"/>
    </source>
</evidence>
<dbReference type="InterPro" id="IPR003593">
    <property type="entry name" value="AAA+_ATPase"/>
</dbReference>
<accession>D3Q8F0</accession>
<dbReference type="PROSITE" id="PS00211">
    <property type="entry name" value="ABC_TRANSPORTER_1"/>
    <property type="match status" value="1"/>
</dbReference>
<dbReference type="GO" id="GO:0005524">
    <property type="term" value="F:ATP binding"/>
    <property type="evidence" value="ECO:0007669"/>
    <property type="project" value="UniProtKB-KW"/>
</dbReference>
<dbReference type="InterPro" id="IPR051120">
    <property type="entry name" value="ABC_AA/LPS_Transport"/>
</dbReference>
<keyword evidence="1" id="KW-0813">Transport</keyword>
<dbReference type="OrthoDB" id="8724465at2"/>
<name>D3Q8F0_STANL</name>
<reference evidence="5 6" key="1">
    <citation type="journal article" date="2009" name="Stand. Genomic Sci.">
        <title>Complete genome sequence of Stackebrandtia nassauensis type strain (LLR-40K-21).</title>
        <authorList>
            <person name="Munk C."/>
            <person name="Lapidus A."/>
            <person name="Copeland A."/>
            <person name="Jando M."/>
            <person name="Mayilraj S."/>
            <person name="Glavina Del Rio T."/>
            <person name="Nolan M."/>
            <person name="Chen F."/>
            <person name="Lucas S."/>
            <person name="Tice H."/>
            <person name="Cheng J.F."/>
            <person name="Han C."/>
            <person name="Detter J.C."/>
            <person name="Bruce D."/>
            <person name="Goodwin L."/>
            <person name="Chain P."/>
            <person name="Pitluck S."/>
            <person name="Goker M."/>
            <person name="Ovchinikova G."/>
            <person name="Pati A."/>
            <person name="Ivanova N."/>
            <person name="Mavromatis K."/>
            <person name="Chen A."/>
            <person name="Palaniappan K."/>
            <person name="Land M."/>
            <person name="Hauser L."/>
            <person name="Chang Y.J."/>
            <person name="Jeffries C.D."/>
            <person name="Bristow J."/>
            <person name="Eisen J.A."/>
            <person name="Markowitz V."/>
            <person name="Hugenholtz P."/>
            <person name="Kyrpides N.C."/>
            <person name="Klenk H.P."/>
        </authorList>
    </citation>
    <scope>NUCLEOTIDE SEQUENCE [LARGE SCALE GENOMIC DNA]</scope>
    <source>
        <strain evidence="6">DSM 44728 / CIP 108903 / NRRL B-16338 / NBRC 102104 / LLR-40K-21</strain>
    </source>
</reference>
<keyword evidence="2" id="KW-0547">Nucleotide-binding</keyword>
<evidence type="ECO:0000256" key="1">
    <source>
        <dbReference type="ARBA" id="ARBA00022448"/>
    </source>
</evidence>
<dbReference type="STRING" id="446470.Snas_2849"/>
<dbReference type="PROSITE" id="PS50893">
    <property type="entry name" value="ABC_TRANSPORTER_2"/>
    <property type="match status" value="1"/>
</dbReference>
<dbReference type="Pfam" id="PF00005">
    <property type="entry name" value="ABC_tran"/>
    <property type="match status" value="1"/>
</dbReference>
<dbReference type="eggNOG" id="COG0411">
    <property type="taxonomic scope" value="Bacteria"/>
</dbReference>
<dbReference type="EMBL" id="CP001778">
    <property type="protein sequence ID" value="ADD42524.1"/>
    <property type="molecule type" value="Genomic_DNA"/>
</dbReference>
<dbReference type="RefSeq" id="WP_013018095.1">
    <property type="nucleotide sequence ID" value="NC_013947.1"/>
</dbReference>
<dbReference type="InterPro" id="IPR032823">
    <property type="entry name" value="BCA_ABC_TP_C"/>
</dbReference>
<dbReference type="PANTHER" id="PTHR45772:SF8">
    <property type="entry name" value="HIGH-AFFINITY BRANCHED-CHAIN AMINO ACID TRANSPORT ATP-BINDING PROTEIN"/>
    <property type="match status" value="1"/>
</dbReference>
<dbReference type="InterPro" id="IPR027417">
    <property type="entry name" value="P-loop_NTPase"/>
</dbReference>
<dbReference type="GO" id="GO:0016887">
    <property type="term" value="F:ATP hydrolysis activity"/>
    <property type="evidence" value="ECO:0007669"/>
    <property type="project" value="InterPro"/>
</dbReference>
<dbReference type="HOGENOM" id="CLU_000604_1_2_11"/>
<evidence type="ECO:0000259" key="4">
    <source>
        <dbReference type="PROSITE" id="PS50893"/>
    </source>
</evidence>
<dbReference type="Pfam" id="PF12399">
    <property type="entry name" value="BCA_ABC_TP_C"/>
    <property type="match status" value="1"/>
</dbReference>
<organism evidence="5 6">
    <name type="scientific">Stackebrandtia nassauensis (strain DSM 44728 / CIP 108903 / NRRL B-16338 / NBRC 102104 / LLR-40K-21)</name>
    <dbReference type="NCBI Taxonomy" id="446470"/>
    <lineage>
        <taxon>Bacteria</taxon>
        <taxon>Bacillati</taxon>
        <taxon>Actinomycetota</taxon>
        <taxon>Actinomycetes</taxon>
        <taxon>Glycomycetales</taxon>
        <taxon>Glycomycetaceae</taxon>
        <taxon>Stackebrandtia</taxon>
    </lineage>
</organism>
<dbReference type="InterPro" id="IPR003439">
    <property type="entry name" value="ABC_transporter-like_ATP-bd"/>
</dbReference>
<dbReference type="Proteomes" id="UP000000844">
    <property type="component" value="Chromosome"/>
</dbReference>
<dbReference type="InterPro" id="IPR017871">
    <property type="entry name" value="ABC_transporter-like_CS"/>
</dbReference>
<dbReference type="GO" id="GO:0005886">
    <property type="term" value="C:plasma membrane"/>
    <property type="evidence" value="ECO:0007669"/>
    <property type="project" value="TreeGrafter"/>
</dbReference>
<dbReference type="Gene3D" id="3.40.50.300">
    <property type="entry name" value="P-loop containing nucleotide triphosphate hydrolases"/>
    <property type="match status" value="1"/>
</dbReference>
<evidence type="ECO:0000313" key="6">
    <source>
        <dbReference type="Proteomes" id="UP000000844"/>
    </source>
</evidence>
<keyword evidence="3" id="KW-0067">ATP-binding</keyword>
<dbReference type="PANTHER" id="PTHR45772">
    <property type="entry name" value="CONSERVED COMPONENT OF ABC TRANSPORTER FOR NATURAL AMINO ACIDS-RELATED"/>
    <property type="match status" value="1"/>
</dbReference>
<gene>
    <name evidence="5" type="ordered locus">Snas_2849</name>
</gene>
<feature type="domain" description="ABC transporter" evidence="4">
    <location>
        <begin position="4"/>
        <end position="243"/>
    </location>
</feature>